<name>A0ABX3NMM3_9BACT</name>
<evidence type="ECO:0000313" key="1">
    <source>
        <dbReference type="EMBL" id="OQP40112.1"/>
    </source>
</evidence>
<dbReference type="EMBL" id="LWBO01000077">
    <property type="protein sequence ID" value="OQP40112.1"/>
    <property type="molecule type" value="Genomic_DNA"/>
</dbReference>
<dbReference type="Proteomes" id="UP000192277">
    <property type="component" value="Unassembled WGS sequence"/>
</dbReference>
<accession>A0ABX3NMM3</accession>
<proteinExistence type="predicted"/>
<evidence type="ECO:0000313" key="2">
    <source>
        <dbReference type="Proteomes" id="UP000192277"/>
    </source>
</evidence>
<reference evidence="1 2" key="1">
    <citation type="submission" date="2016-04" db="EMBL/GenBank/DDBJ databases">
        <authorList>
            <person name="Chen L."/>
            <person name="Zhuang W."/>
            <person name="Wang G."/>
        </authorList>
    </citation>
    <scope>NUCLEOTIDE SEQUENCE [LARGE SCALE GENOMIC DNA]</scope>
    <source>
        <strain evidence="2">GR20</strain>
    </source>
</reference>
<keyword evidence="2" id="KW-1185">Reference proteome</keyword>
<sequence length="113" mass="12559">MEKTTFAEVEKQLLSHLSAANLSVDHLSQVSGTISKSYAAGLRIVDWWIYGIPAFERIVVQGQLPLTGAGALQELAANKLIKEIRMLRKGIPIPDFFQVDLTIEKITEQIPKL</sequence>
<organism evidence="1 2">
    <name type="scientific">Niastella koreensis</name>
    <dbReference type="NCBI Taxonomy" id="354356"/>
    <lineage>
        <taxon>Bacteria</taxon>
        <taxon>Pseudomonadati</taxon>
        <taxon>Bacteroidota</taxon>
        <taxon>Chitinophagia</taxon>
        <taxon>Chitinophagales</taxon>
        <taxon>Chitinophagaceae</taxon>
        <taxon>Niastella</taxon>
    </lineage>
</organism>
<comment type="caution">
    <text evidence="1">The sequence shown here is derived from an EMBL/GenBank/DDBJ whole genome shotgun (WGS) entry which is preliminary data.</text>
</comment>
<gene>
    <name evidence="1" type="ORF">A4D02_14360</name>
</gene>
<protein>
    <submittedName>
        <fullName evidence="1">Uncharacterized protein</fullName>
    </submittedName>
</protein>
<dbReference type="RefSeq" id="WP_014218004.1">
    <property type="nucleotide sequence ID" value="NZ_LWBO01000077.1"/>
</dbReference>